<dbReference type="SMART" id="SM00843">
    <property type="entry name" value="Ftsk_gamma"/>
    <property type="match status" value="1"/>
</dbReference>
<dbReference type="RefSeq" id="WP_312896870.1">
    <property type="nucleotide sequence ID" value="NZ_JACHIN010000030.1"/>
</dbReference>
<name>A0A7W8EMV3_9ACTN</name>
<reference evidence="2 3" key="1">
    <citation type="submission" date="2020-08" db="EMBL/GenBank/DDBJ databases">
        <title>Genomic Encyclopedia of Type Strains, Phase IV (KMG-IV): sequencing the most valuable type-strain genomes for metagenomic binning, comparative biology and taxonomic classification.</title>
        <authorList>
            <person name="Goeker M."/>
        </authorList>
    </citation>
    <scope>NUCLEOTIDE SEQUENCE [LARGE SCALE GENOMIC DNA]</scope>
    <source>
        <strain evidence="2 3">DSM 45385</strain>
    </source>
</reference>
<organism evidence="2 3">
    <name type="scientific">Nonomuraea endophytica</name>
    <dbReference type="NCBI Taxonomy" id="714136"/>
    <lineage>
        <taxon>Bacteria</taxon>
        <taxon>Bacillati</taxon>
        <taxon>Actinomycetota</taxon>
        <taxon>Actinomycetes</taxon>
        <taxon>Streptosporangiales</taxon>
        <taxon>Streptosporangiaceae</taxon>
        <taxon>Nonomuraea</taxon>
    </lineage>
</organism>
<dbReference type="Proteomes" id="UP000568380">
    <property type="component" value="Unassembled WGS sequence"/>
</dbReference>
<proteinExistence type="predicted"/>
<dbReference type="InterPro" id="IPR036390">
    <property type="entry name" value="WH_DNA-bd_sf"/>
</dbReference>
<evidence type="ECO:0000259" key="1">
    <source>
        <dbReference type="SMART" id="SM00843"/>
    </source>
</evidence>
<accession>A0A7W8EMV3</accession>
<dbReference type="InterPro" id="IPR036388">
    <property type="entry name" value="WH-like_DNA-bd_sf"/>
</dbReference>
<protein>
    <submittedName>
        <fullName evidence="2">DNA segregation ATPase FtsK/SpoIIIE-like protein</fullName>
    </submittedName>
</protein>
<dbReference type="EMBL" id="JACHIN010000030">
    <property type="protein sequence ID" value="MBB5085061.1"/>
    <property type="molecule type" value="Genomic_DNA"/>
</dbReference>
<dbReference type="Gene3D" id="1.10.10.10">
    <property type="entry name" value="Winged helix-like DNA-binding domain superfamily/Winged helix DNA-binding domain"/>
    <property type="match status" value="1"/>
</dbReference>
<dbReference type="InterPro" id="IPR018541">
    <property type="entry name" value="Ftsk_gamma"/>
</dbReference>
<dbReference type="SUPFAM" id="SSF46785">
    <property type="entry name" value="Winged helix' DNA-binding domain"/>
    <property type="match status" value="1"/>
</dbReference>
<evidence type="ECO:0000313" key="3">
    <source>
        <dbReference type="Proteomes" id="UP000568380"/>
    </source>
</evidence>
<comment type="caution">
    <text evidence="2">The sequence shown here is derived from an EMBL/GenBank/DDBJ whole genome shotgun (WGS) entry which is preliminary data.</text>
</comment>
<dbReference type="Pfam" id="PF09397">
    <property type="entry name" value="FtsK_gamma"/>
    <property type="match status" value="1"/>
</dbReference>
<gene>
    <name evidence="2" type="ORF">HNR40_010574</name>
</gene>
<feature type="domain" description="FtsK gamma" evidence="1">
    <location>
        <begin position="11"/>
        <end position="76"/>
    </location>
</feature>
<keyword evidence="3" id="KW-1185">Reference proteome</keyword>
<sequence>MPVNDARARCSGQEYELLLIAAELVVVAQYGSTRMLARKLRIPLAGAELFMDELERRGVVGPSTGAKARDVLVNPASLHDLLAGLRQRAAA</sequence>
<dbReference type="AlphaFoldDB" id="A0A7W8EMV3"/>
<evidence type="ECO:0000313" key="2">
    <source>
        <dbReference type="EMBL" id="MBB5085061.1"/>
    </source>
</evidence>